<dbReference type="Pfam" id="PF00857">
    <property type="entry name" value="Isochorismatase"/>
    <property type="match status" value="1"/>
</dbReference>
<organism evidence="9 10">
    <name type="scientific">Mytilus edulis</name>
    <name type="common">Blue mussel</name>
    <dbReference type="NCBI Taxonomy" id="6550"/>
    <lineage>
        <taxon>Eukaryota</taxon>
        <taxon>Metazoa</taxon>
        <taxon>Spiralia</taxon>
        <taxon>Lophotrochozoa</taxon>
        <taxon>Mollusca</taxon>
        <taxon>Bivalvia</taxon>
        <taxon>Autobranchia</taxon>
        <taxon>Pteriomorphia</taxon>
        <taxon>Mytilida</taxon>
        <taxon>Mytiloidea</taxon>
        <taxon>Mytilidae</taxon>
        <taxon>Mytilinae</taxon>
        <taxon>Mytilus</taxon>
    </lineage>
</organism>
<dbReference type="AlphaFoldDB" id="A0A8S3RCW1"/>
<dbReference type="SUPFAM" id="SSF52499">
    <property type="entry name" value="Isochorismatase-like hydrolases"/>
    <property type="match status" value="1"/>
</dbReference>
<comment type="caution">
    <text evidence="9">The sequence shown here is derived from an EMBL/GenBank/DDBJ whole genome shotgun (WGS) entry which is preliminary data.</text>
</comment>
<sequence length="291" mass="32922">MSELIVRTRDNKPNIIGITEVKPKANRYKPSTAEYSIPEVGNYKMFEKNIKSDEGRGLLMYVDSNLEATEITMKTEFQENLFIKVKLNQNDKLLVGLIYRTPSNSSKEYNDKLVPYVMKTTVALKWHTILQHLWPDHCVINTPSANFSHNLIHEPSDLVVRKGYNCKVDSYSAFYDNGGFRHTELHDKLQEDGIDALIITGLARDYCVYYTAMDSKKLGYETYVVLDATRPVTKETGDSAVADMKIKGIQIIESPDVAGVIAQLTSDAKYLKSSILMISIILCLFKCLIGM</sequence>
<evidence type="ECO:0000256" key="5">
    <source>
        <dbReference type="ARBA" id="ARBA00037900"/>
    </source>
</evidence>
<protein>
    <recommendedName>
        <fullName evidence="6">nicotinamidase</fullName>
        <ecNumber evidence="6">3.5.1.19</ecNumber>
    </recommendedName>
    <alternativeName>
        <fullName evidence="7">Nicotinamide deamidase</fullName>
    </alternativeName>
</protein>
<dbReference type="GO" id="GO:0019363">
    <property type="term" value="P:pyridine nucleotide biosynthetic process"/>
    <property type="evidence" value="ECO:0007669"/>
    <property type="project" value="UniProtKB-KW"/>
</dbReference>
<dbReference type="OrthoDB" id="167809at2759"/>
<dbReference type="EC" id="3.5.1.19" evidence="6"/>
<keyword evidence="3" id="KW-0479">Metal-binding</keyword>
<evidence type="ECO:0000313" key="9">
    <source>
        <dbReference type="EMBL" id="CAG2206460.1"/>
    </source>
</evidence>
<evidence type="ECO:0000256" key="7">
    <source>
        <dbReference type="ARBA" id="ARBA00043224"/>
    </source>
</evidence>
<evidence type="ECO:0000259" key="8">
    <source>
        <dbReference type="Pfam" id="PF00857"/>
    </source>
</evidence>
<evidence type="ECO:0000256" key="3">
    <source>
        <dbReference type="ARBA" id="ARBA00022723"/>
    </source>
</evidence>
<feature type="domain" description="Isochorismatase-like" evidence="8">
    <location>
        <begin position="126"/>
        <end position="253"/>
    </location>
</feature>
<dbReference type="GO" id="GO:0008936">
    <property type="term" value="F:nicotinamidase activity"/>
    <property type="evidence" value="ECO:0007669"/>
    <property type="project" value="UniProtKB-EC"/>
</dbReference>
<evidence type="ECO:0000313" key="10">
    <source>
        <dbReference type="Proteomes" id="UP000683360"/>
    </source>
</evidence>
<comment type="similarity">
    <text evidence="1">Belongs to the isochorismatase family.</text>
</comment>
<keyword evidence="10" id="KW-1185">Reference proteome</keyword>
<dbReference type="InterPro" id="IPR052347">
    <property type="entry name" value="Isochorismatase_Nicotinamidase"/>
</dbReference>
<gene>
    <name evidence="9" type="ORF">MEDL_20781</name>
</gene>
<dbReference type="InterPro" id="IPR000868">
    <property type="entry name" value="Isochorismatase-like_dom"/>
</dbReference>
<dbReference type="Gene3D" id="3.40.50.850">
    <property type="entry name" value="Isochorismatase-like"/>
    <property type="match status" value="1"/>
</dbReference>
<evidence type="ECO:0000256" key="6">
    <source>
        <dbReference type="ARBA" id="ARBA00039017"/>
    </source>
</evidence>
<proteinExistence type="inferred from homology"/>
<dbReference type="InterPro" id="IPR036380">
    <property type="entry name" value="Isochorismatase-like_sf"/>
</dbReference>
<name>A0A8S3RCW1_MYTED</name>
<keyword evidence="2" id="KW-0662">Pyridine nucleotide biosynthesis</keyword>
<reference evidence="9" key="1">
    <citation type="submission" date="2021-03" db="EMBL/GenBank/DDBJ databases">
        <authorList>
            <person name="Bekaert M."/>
        </authorList>
    </citation>
    <scope>NUCLEOTIDE SEQUENCE</scope>
</reference>
<dbReference type="PANTHER" id="PTHR11080">
    <property type="entry name" value="PYRAZINAMIDASE/NICOTINAMIDASE"/>
    <property type="match status" value="1"/>
</dbReference>
<evidence type="ECO:0000256" key="4">
    <source>
        <dbReference type="ARBA" id="ARBA00022801"/>
    </source>
</evidence>
<accession>A0A8S3RCW1</accession>
<dbReference type="Proteomes" id="UP000683360">
    <property type="component" value="Unassembled WGS sequence"/>
</dbReference>
<dbReference type="EMBL" id="CAJPWZ010001049">
    <property type="protein sequence ID" value="CAG2206460.1"/>
    <property type="molecule type" value="Genomic_DNA"/>
</dbReference>
<dbReference type="GO" id="GO:0046872">
    <property type="term" value="F:metal ion binding"/>
    <property type="evidence" value="ECO:0007669"/>
    <property type="project" value="UniProtKB-KW"/>
</dbReference>
<evidence type="ECO:0000256" key="1">
    <source>
        <dbReference type="ARBA" id="ARBA00006336"/>
    </source>
</evidence>
<keyword evidence="4 9" id="KW-0378">Hydrolase</keyword>
<dbReference type="PANTHER" id="PTHR11080:SF2">
    <property type="entry name" value="LD05707P"/>
    <property type="match status" value="1"/>
</dbReference>
<comment type="pathway">
    <text evidence="5">Cofactor biosynthesis; nicotinate biosynthesis; nicotinate from nicotinamide: step 1/1.</text>
</comment>
<evidence type="ECO:0000256" key="2">
    <source>
        <dbReference type="ARBA" id="ARBA00022642"/>
    </source>
</evidence>